<reference evidence="2" key="2">
    <citation type="journal article" date="2016" name="Fungal Biol.">
        <title>Ochratoxin A production by Penicillium thymicola.</title>
        <authorList>
            <person name="Nguyen H.D.T."/>
            <person name="McMullin D.R."/>
            <person name="Ponomareva E."/>
            <person name="Riley R."/>
            <person name="Pomraning K.R."/>
            <person name="Baker S.E."/>
            <person name="Seifert K.A."/>
        </authorList>
    </citation>
    <scope>NUCLEOTIDE SEQUENCE</scope>
    <source>
        <strain evidence="2">DAOM 180753</strain>
    </source>
</reference>
<protein>
    <submittedName>
        <fullName evidence="2">Uncharacterized protein</fullName>
    </submittedName>
</protein>
<reference evidence="2" key="1">
    <citation type="submission" date="2015-06" db="EMBL/GenBank/DDBJ databases">
        <authorList>
            <person name="Nguyen H."/>
        </authorList>
    </citation>
    <scope>NUCLEOTIDE SEQUENCE</scope>
    <source>
        <strain evidence="2">DAOM 180753</strain>
    </source>
</reference>
<evidence type="ECO:0000313" key="3">
    <source>
        <dbReference type="Proteomes" id="UP001227192"/>
    </source>
</evidence>
<keyword evidence="3" id="KW-1185">Reference proteome</keyword>
<dbReference type="EMBL" id="LACB01000209">
    <property type="protein sequence ID" value="KAJ9486435.1"/>
    <property type="molecule type" value="Genomic_DNA"/>
</dbReference>
<proteinExistence type="predicted"/>
<dbReference type="AlphaFoldDB" id="A0AAI9X771"/>
<feature type="region of interest" description="Disordered" evidence="1">
    <location>
        <begin position="18"/>
        <end position="46"/>
    </location>
</feature>
<gene>
    <name evidence="2" type="ORF">VN97_g6905</name>
</gene>
<organism evidence="2 3">
    <name type="scientific">Penicillium thymicola</name>
    <dbReference type="NCBI Taxonomy" id="293382"/>
    <lineage>
        <taxon>Eukaryota</taxon>
        <taxon>Fungi</taxon>
        <taxon>Dikarya</taxon>
        <taxon>Ascomycota</taxon>
        <taxon>Pezizomycotina</taxon>
        <taxon>Eurotiomycetes</taxon>
        <taxon>Eurotiomycetidae</taxon>
        <taxon>Eurotiales</taxon>
        <taxon>Aspergillaceae</taxon>
        <taxon>Penicillium</taxon>
    </lineage>
</organism>
<name>A0AAI9X771_PENTH</name>
<dbReference type="Proteomes" id="UP001227192">
    <property type="component" value="Unassembled WGS sequence"/>
</dbReference>
<sequence>MGTILKIEINELEAFFGGGQFSKDPEPKPEHPHKSGGNSNRKAPAAREYLGIQTSGSAPGSTPEIRFSAGSRSFLALFHFLGKKNC</sequence>
<comment type="caution">
    <text evidence="2">The sequence shown here is derived from an EMBL/GenBank/DDBJ whole genome shotgun (WGS) entry which is preliminary data.</text>
</comment>
<feature type="compositionally biased region" description="Basic and acidic residues" evidence="1">
    <location>
        <begin position="23"/>
        <end position="33"/>
    </location>
</feature>
<accession>A0AAI9X771</accession>
<evidence type="ECO:0000256" key="1">
    <source>
        <dbReference type="SAM" id="MobiDB-lite"/>
    </source>
</evidence>
<evidence type="ECO:0000313" key="2">
    <source>
        <dbReference type="EMBL" id="KAJ9486435.1"/>
    </source>
</evidence>